<gene>
    <name evidence="1" type="ORF">QAD02_011436</name>
</gene>
<reference evidence="1" key="1">
    <citation type="submission" date="2023-04" db="EMBL/GenBank/DDBJ databases">
        <title>A chromosome-level genome assembly of the parasitoid wasp Eretmocerus hayati.</title>
        <authorList>
            <person name="Zhong Y."/>
            <person name="Liu S."/>
            <person name="Liu Y."/>
        </authorList>
    </citation>
    <scope>NUCLEOTIDE SEQUENCE</scope>
    <source>
        <strain evidence="1">ZJU_SS_LIU_2023</strain>
    </source>
</reference>
<protein>
    <submittedName>
        <fullName evidence="1">Uncharacterized protein</fullName>
    </submittedName>
</protein>
<dbReference type="EMBL" id="CM056742">
    <property type="protein sequence ID" value="KAJ8675650.1"/>
    <property type="molecule type" value="Genomic_DNA"/>
</dbReference>
<evidence type="ECO:0000313" key="2">
    <source>
        <dbReference type="Proteomes" id="UP001239111"/>
    </source>
</evidence>
<comment type="caution">
    <text evidence="1">The sequence shown here is derived from an EMBL/GenBank/DDBJ whole genome shotgun (WGS) entry which is preliminary data.</text>
</comment>
<dbReference type="Proteomes" id="UP001239111">
    <property type="component" value="Chromosome 2"/>
</dbReference>
<keyword evidence="2" id="KW-1185">Reference proteome</keyword>
<accession>A0ACC2NWS5</accession>
<evidence type="ECO:0000313" key="1">
    <source>
        <dbReference type="EMBL" id="KAJ8675650.1"/>
    </source>
</evidence>
<organism evidence="1 2">
    <name type="scientific">Eretmocerus hayati</name>
    <dbReference type="NCBI Taxonomy" id="131215"/>
    <lineage>
        <taxon>Eukaryota</taxon>
        <taxon>Metazoa</taxon>
        <taxon>Ecdysozoa</taxon>
        <taxon>Arthropoda</taxon>
        <taxon>Hexapoda</taxon>
        <taxon>Insecta</taxon>
        <taxon>Pterygota</taxon>
        <taxon>Neoptera</taxon>
        <taxon>Endopterygota</taxon>
        <taxon>Hymenoptera</taxon>
        <taxon>Apocrita</taxon>
        <taxon>Proctotrupomorpha</taxon>
        <taxon>Chalcidoidea</taxon>
        <taxon>Aphelinidae</taxon>
        <taxon>Aphelininae</taxon>
        <taxon>Eretmocerus</taxon>
    </lineage>
</organism>
<name>A0ACC2NWS5_9HYME</name>
<proteinExistence type="predicted"/>
<sequence length="443" mass="48818">MMILLTVFCLLGLSQGDPRVAFNTTKVEVHMDEVEYIGFSVDGLNAAVSKVNVTVTSSDLNIVEVAVSQFDPNGIHNGLYNSTINATGIFLGKAEVFLSVTINEQSFKSEVVNLIVTRRMRKVDIIFTASVAILVSILYINFGCAVDWDVCKKTIKRPIGPLIGCFCQFICMPMISYLLAITLFPDNPEMQLGIFFTGISPSGGASNVWTLLLGGNINLSVTMTTLCTLAAFALMPLWIFTLGRHIFDRANLGLPYLKIATLAAGLVIPLAIGYFIQKKLPRLSKTMVRIMKPFSAILVLYIVIFAIVTNLYLFKLFSWEIILAGMGLPWLGFLTGLILSFFLRQPDQDTRAIAIETGIQNTGVPIFLLRFCLDQPAADLTTVVPVSCAIMTPLPLLILYLIKLAFERRKLKRRSSNEKLQASPQDPANSTSLPSSRLNEEAE</sequence>